<protein>
    <submittedName>
        <fullName evidence="2">Uncharacterized protein</fullName>
    </submittedName>
</protein>
<accession>A0ABQ8F430</accession>
<evidence type="ECO:0000313" key="3">
    <source>
        <dbReference type="Proteomes" id="UP001648503"/>
    </source>
</evidence>
<reference evidence="2 3" key="1">
    <citation type="submission" date="2021-02" db="EMBL/GenBank/DDBJ databases">
        <title>Variation within the Batrachochytrium salamandrivorans European outbreak.</title>
        <authorList>
            <person name="Kelly M."/>
            <person name="Pasmans F."/>
            <person name="Shea T.P."/>
            <person name="Munoz J.F."/>
            <person name="Carranza S."/>
            <person name="Cuomo C.A."/>
            <person name="Martel A."/>
        </authorList>
    </citation>
    <scope>NUCLEOTIDE SEQUENCE [LARGE SCALE GENOMIC DNA]</scope>
    <source>
        <strain evidence="2 3">AMFP18/2</strain>
    </source>
</reference>
<dbReference type="Proteomes" id="UP001648503">
    <property type="component" value="Unassembled WGS sequence"/>
</dbReference>
<name>A0ABQ8F430_9FUNG</name>
<proteinExistence type="predicted"/>
<keyword evidence="3" id="KW-1185">Reference proteome</keyword>
<comment type="caution">
    <text evidence="2">The sequence shown here is derived from an EMBL/GenBank/DDBJ whole genome shotgun (WGS) entry which is preliminary data.</text>
</comment>
<evidence type="ECO:0000313" key="2">
    <source>
        <dbReference type="EMBL" id="KAH6591207.1"/>
    </source>
</evidence>
<sequence>MAAAAVLVDGEAEICSNGPTREHYLRQFDISKVDDDRDKACKDVQAYDGGHLLDTLTSAVDYVERHQGNSIYEQDEDAAHMGREIVCQGDSWQMDSSHLDCYRQTVYHSNLDVLAASAISDAVDCLKCPTANTLPAPVPSVVARLLLGLAVLAILATGVDICHSSNTDSKDPGRQDPTTSEQQQSSRT</sequence>
<evidence type="ECO:0000256" key="1">
    <source>
        <dbReference type="SAM" id="MobiDB-lite"/>
    </source>
</evidence>
<organism evidence="2 3">
    <name type="scientific">Batrachochytrium salamandrivorans</name>
    <dbReference type="NCBI Taxonomy" id="1357716"/>
    <lineage>
        <taxon>Eukaryota</taxon>
        <taxon>Fungi</taxon>
        <taxon>Fungi incertae sedis</taxon>
        <taxon>Chytridiomycota</taxon>
        <taxon>Chytridiomycota incertae sedis</taxon>
        <taxon>Chytridiomycetes</taxon>
        <taxon>Rhizophydiales</taxon>
        <taxon>Rhizophydiales incertae sedis</taxon>
        <taxon>Batrachochytrium</taxon>
    </lineage>
</organism>
<gene>
    <name evidence="2" type="ORF">BASA50_008857</name>
</gene>
<dbReference type="EMBL" id="JAFCIX010000415">
    <property type="protein sequence ID" value="KAH6591207.1"/>
    <property type="molecule type" value="Genomic_DNA"/>
</dbReference>
<feature type="region of interest" description="Disordered" evidence="1">
    <location>
        <begin position="165"/>
        <end position="188"/>
    </location>
</feature>
<feature type="compositionally biased region" description="Polar residues" evidence="1">
    <location>
        <begin position="176"/>
        <end position="188"/>
    </location>
</feature>